<dbReference type="InterPro" id="IPR005119">
    <property type="entry name" value="LysR_subst-bd"/>
</dbReference>
<dbReference type="PANTHER" id="PTHR30419:SF8">
    <property type="entry name" value="NITROGEN ASSIMILATION TRANSCRIPTIONAL ACTIVATOR-RELATED"/>
    <property type="match status" value="1"/>
</dbReference>
<accession>A0A1M6T2K3</accession>
<dbReference type="EMBL" id="FRAB01000025">
    <property type="protein sequence ID" value="SHK51149.1"/>
    <property type="molecule type" value="Genomic_DNA"/>
</dbReference>
<evidence type="ECO:0000259" key="5">
    <source>
        <dbReference type="PROSITE" id="PS50931"/>
    </source>
</evidence>
<dbReference type="SUPFAM" id="SSF53850">
    <property type="entry name" value="Periplasmic binding protein-like II"/>
    <property type="match status" value="1"/>
</dbReference>
<evidence type="ECO:0000313" key="7">
    <source>
        <dbReference type="Proteomes" id="UP000184395"/>
    </source>
</evidence>
<evidence type="ECO:0000256" key="4">
    <source>
        <dbReference type="ARBA" id="ARBA00023163"/>
    </source>
</evidence>
<protein>
    <submittedName>
        <fullName evidence="6">DNA-binding transcriptional regulator, LysR family</fullName>
    </submittedName>
</protein>
<dbReference type="PROSITE" id="PS50931">
    <property type="entry name" value="HTH_LYSR"/>
    <property type="match status" value="1"/>
</dbReference>
<dbReference type="Gene3D" id="3.40.190.290">
    <property type="match status" value="1"/>
</dbReference>
<dbReference type="GO" id="GO:0003677">
    <property type="term" value="F:DNA binding"/>
    <property type="evidence" value="ECO:0007669"/>
    <property type="project" value="UniProtKB-KW"/>
</dbReference>
<evidence type="ECO:0000256" key="2">
    <source>
        <dbReference type="ARBA" id="ARBA00023015"/>
    </source>
</evidence>
<organism evidence="6 7">
    <name type="scientific">Paraburkholderia terricola</name>
    <dbReference type="NCBI Taxonomy" id="169427"/>
    <lineage>
        <taxon>Bacteria</taxon>
        <taxon>Pseudomonadati</taxon>
        <taxon>Pseudomonadota</taxon>
        <taxon>Betaproteobacteria</taxon>
        <taxon>Burkholderiales</taxon>
        <taxon>Burkholderiaceae</taxon>
        <taxon>Paraburkholderia</taxon>
    </lineage>
</organism>
<dbReference type="GO" id="GO:0005829">
    <property type="term" value="C:cytosol"/>
    <property type="evidence" value="ECO:0007669"/>
    <property type="project" value="TreeGrafter"/>
</dbReference>
<dbReference type="Pfam" id="PF00126">
    <property type="entry name" value="HTH_1"/>
    <property type="match status" value="1"/>
</dbReference>
<comment type="similarity">
    <text evidence="1">Belongs to the LysR transcriptional regulatory family.</text>
</comment>
<dbReference type="InterPro" id="IPR050950">
    <property type="entry name" value="HTH-type_LysR_regulators"/>
</dbReference>
<keyword evidence="3 6" id="KW-0238">DNA-binding</keyword>
<dbReference type="PRINTS" id="PR00039">
    <property type="entry name" value="HTHLYSR"/>
</dbReference>
<dbReference type="GO" id="GO:0003700">
    <property type="term" value="F:DNA-binding transcription factor activity"/>
    <property type="evidence" value="ECO:0007669"/>
    <property type="project" value="InterPro"/>
</dbReference>
<dbReference type="STRING" id="169427.SAMN05192548_102529"/>
<reference evidence="6 7" key="1">
    <citation type="submission" date="2016-11" db="EMBL/GenBank/DDBJ databases">
        <authorList>
            <person name="Jaros S."/>
            <person name="Januszkiewicz K."/>
            <person name="Wedrychowicz H."/>
        </authorList>
    </citation>
    <scope>NUCLEOTIDE SEQUENCE [LARGE SCALE GENOMIC DNA]</scope>
    <source>
        <strain evidence="6 7">LMG 20594</strain>
    </source>
</reference>
<keyword evidence="2" id="KW-0805">Transcription regulation</keyword>
<dbReference type="Gene3D" id="1.10.10.10">
    <property type="entry name" value="Winged helix-like DNA-binding domain superfamily/Winged helix DNA-binding domain"/>
    <property type="match status" value="1"/>
</dbReference>
<dbReference type="InterPro" id="IPR036390">
    <property type="entry name" value="WH_DNA-bd_sf"/>
</dbReference>
<dbReference type="Proteomes" id="UP000184395">
    <property type="component" value="Unassembled WGS sequence"/>
</dbReference>
<gene>
    <name evidence="6" type="ORF">SAMN05192548_102529</name>
</gene>
<dbReference type="AlphaFoldDB" id="A0A1M6T2K3"/>
<evidence type="ECO:0000313" key="6">
    <source>
        <dbReference type="EMBL" id="SHK51149.1"/>
    </source>
</evidence>
<proteinExistence type="inferred from homology"/>
<feature type="domain" description="HTH lysR-type" evidence="5">
    <location>
        <begin position="14"/>
        <end position="70"/>
    </location>
</feature>
<dbReference type="InterPro" id="IPR000847">
    <property type="entry name" value="LysR_HTH_N"/>
</dbReference>
<dbReference type="RefSeq" id="WP_073430586.1">
    <property type="nucleotide sequence ID" value="NZ_CADFGY010000027.1"/>
</dbReference>
<name>A0A1M6T2K3_9BURK</name>
<evidence type="ECO:0000256" key="3">
    <source>
        <dbReference type="ARBA" id="ARBA00023125"/>
    </source>
</evidence>
<dbReference type="SUPFAM" id="SSF46785">
    <property type="entry name" value="Winged helix' DNA-binding domain"/>
    <property type="match status" value="1"/>
</dbReference>
<dbReference type="OrthoDB" id="5914299at2"/>
<sequence length="308" mass="33666">MEKTLNSVPWARKLKLRHLEVLLALHETRNITAAATRLHMTQPALSHWLSDLESVVGHAVFLRNRRLELTWAGEVLRLHAERVLGDVYRTDAELKAVQSGLHGRLHVGTGLPRVLLPEAIANLQGTRPGIFVSVVEAPFTTLLEMLANQSIDVIIAALGATALGSGFATEALIPDSVQMVARQGHPCFRNGAPRWSELLEYSWLLPPSGAVMRGIFDAAFAAQGLAPPTPCVEASSSIRAQLLMGENNYLSVLLGSELQLYQSQGLEKVRVEPDMCFPDIGVIWDPNRASPLVSHFLDVLRATSRSAI</sequence>
<dbReference type="InterPro" id="IPR036388">
    <property type="entry name" value="WH-like_DNA-bd_sf"/>
</dbReference>
<dbReference type="Pfam" id="PF03466">
    <property type="entry name" value="LysR_substrate"/>
    <property type="match status" value="1"/>
</dbReference>
<dbReference type="PANTHER" id="PTHR30419">
    <property type="entry name" value="HTH-TYPE TRANSCRIPTIONAL REGULATOR YBHD"/>
    <property type="match status" value="1"/>
</dbReference>
<keyword evidence="4" id="KW-0804">Transcription</keyword>
<evidence type="ECO:0000256" key="1">
    <source>
        <dbReference type="ARBA" id="ARBA00009437"/>
    </source>
</evidence>